<dbReference type="GO" id="GO:0005634">
    <property type="term" value="C:nucleus"/>
    <property type="evidence" value="ECO:0007669"/>
    <property type="project" value="UniProtKB-SubCell"/>
</dbReference>
<dbReference type="InterPro" id="IPR036236">
    <property type="entry name" value="Znf_C2H2_sf"/>
</dbReference>
<keyword evidence="4" id="KW-0812">Transmembrane</keyword>
<keyword evidence="7 15" id="KW-0863">Zinc-finger</keyword>
<keyword evidence="5" id="KW-0479">Metal-binding</keyword>
<feature type="domain" description="C2H2-type" evidence="17">
    <location>
        <begin position="325"/>
        <end position="353"/>
    </location>
</feature>
<comment type="subcellular location">
    <subcellularLocation>
        <location evidence="2">Membrane</location>
        <topology evidence="2">Multi-pass membrane protein</topology>
    </subcellularLocation>
    <subcellularLocation>
        <location evidence="1">Nucleus</location>
    </subcellularLocation>
</comment>
<evidence type="ECO:0000256" key="11">
    <source>
        <dbReference type="ARBA" id="ARBA00023015"/>
    </source>
</evidence>
<dbReference type="AlphaFoldDB" id="A0AAQ4DF47"/>
<keyword evidence="13" id="KW-0804">Transcription</keyword>
<evidence type="ECO:0000256" key="16">
    <source>
        <dbReference type="SAM" id="MobiDB-lite"/>
    </source>
</evidence>
<keyword evidence="10" id="KW-1133">Transmembrane helix</keyword>
<evidence type="ECO:0000256" key="9">
    <source>
        <dbReference type="ARBA" id="ARBA00022889"/>
    </source>
</evidence>
<dbReference type="GO" id="GO:0000977">
    <property type="term" value="F:RNA polymerase II transcription regulatory region sequence-specific DNA binding"/>
    <property type="evidence" value="ECO:0007669"/>
    <property type="project" value="TreeGrafter"/>
</dbReference>
<dbReference type="SUPFAM" id="SSF57667">
    <property type="entry name" value="beta-beta-alpha zinc fingers"/>
    <property type="match status" value="2"/>
</dbReference>
<dbReference type="SMART" id="SM00355">
    <property type="entry name" value="ZnF_C2H2"/>
    <property type="match status" value="3"/>
</dbReference>
<comment type="caution">
    <text evidence="18">The sequence shown here is derived from an EMBL/GenBank/DDBJ whole genome shotgun (WGS) entry which is preliminary data.</text>
</comment>
<keyword evidence="11" id="KW-0805">Transcription regulation</keyword>
<keyword evidence="14" id="KW-0539">Nucleus</keyword>
<evidence type="ECO:0000256" key="14">
    <source>
        <dbReference type="ARBA" id="ARBA00023242"/>
    </source>
</evidence>
<dbReference type="PANTHER" id="PTHR14196:SF0">
    <property type="entry name" value="PROTEIN BOWEL"/>
    <property type="match status" value="1"/>
</dbReference>
<sequence>MLRISATATLADTPNGIVTDADDGADVDANVYATKKTVAEGFLDVALLTLNSAQLKHTLEQGNRHPFYTLVVALASISIALQNGIGNCPKEFKDQFVRSEEGYQAIRDIACNSESLQGRMGFPGPTALSSGSWRSPELSQESGKIYHRRDFLKPTALNENANFIQREAVLQNCLSGETNQHRSSLTTHNAEYSVMSHIETPAGGMANQDQRHSELGGTFVEAEVGNEPLPQPSEPDHADNGAPGSSSGGEQVPGPRKSASRKEKSAEVHRCSSCDTVFRTQQSLTVHMRRHTGERPFRCHLCPGAFMSWQVLYYHMLRHSSNRPWKCDLCSKAYVKKHFLDVHMRHGHKRESLYKCNLCPQAFAVATSLEVTFP</sequence>
<organism evidence="18 19">
    <name type="scientific">Amblyomma americanum</name>
    <name type="common">Lone star tick</name>
    <dbReference type="NCBI Taxonomy" id="6943"/>
    <lineage>
        <taxon>Eukaryota</taxon>
        <taxon>Metazoa</taxon>
        <taxon>Ecdysozoa</taxon>
        <taxon>Arthropoda</taxon>
        <taxon>Chelicerata</taxon>
        <taxon>Arachnida</taxon>
        <taxon>Acari</taxon>
        <taxon>Parasitiformes</taxon>
        <taxon>Ixodida</taxon>
        <taxon>Ixodoidea</taxon>
        <taxon>Ixodidae</taxon>
        <taxon>Amblyomminae</taxon>
        <taxon>Amblyomma</taxon>
    </lineage>
</organism>
<comment type="similarity">
    <text evidence="3">Belongs to the ninjurin family.</text>
</comment>
<keyword evidence="6" id="KW-0677">Repeat</keyword>
<dbReference type="Pfam" id="PF04923">
    <property type="entry name" value="Ninjurin"/>
    <property type="match status" value="1"/>
</dbReference>
<dbReference type="GO" id="GO:0008270">
    <property type="term" value="F:zinc ion binding"/>
    <property type="evidence" value="ECO:0007669"/>
    <property type="project" value="UniProtKB-KW"/>
</dbReference>
<protein>
    <recommendedName>
        <fullName evidence="17">C2H2-type domain-containing protein</fullName>
    </recommendedName>
</protein>
<feature type="region of interest" description="Disordered" evidence="16">
    <location>
        <begin position="224"/>
        <end position="266"/>
    </location>
</feature>
<accession>A0AAQ4DF47</accession>
<dbReference type="GO" id="GO:0000981">
    <property type="term" value="F:DNA-binding transcription factor activity, RNA polymerase II-specific"/>
    <property type="evidence" value="ECO:0007669"/>
    <property type="project" value="TreeGrafter"/>
</dbReference>
<feature type="domain" description="C2H2-type" evidence="17">
    <location>
        <begin position="269"/>
        <end position="296"/>
    </location>
</feature>
<evidence type="ECO:0000256" key="1">
    <source>
        <dbReference type="ARBA" id="ARBA00004123"/>
    </source>
</evidence>
<evidence type="ECO:0000256" key="5">
    <source>
        <dbReference type="ARBA" id="ARBA00022723"/>
    </source>
</evidence>
<evidence type="ECO:0000256" key="6">
    <source>
        <dbReference type="ARBA" id="ARBA00022737"/>
    </source>
</evidence>
<evidence type="ECO:0000259" key="17">
    <source>
        <dbReference type="PROSITE" id="PS50157"/>
    </source>
</evidence>
<evidence type="ECO:0000256" key="4">
    <source>
        <dbReference type="ARBA" id="ARBA00022692"/>
    </source>
</evidence>
<evidence type="ECO:0000256" key="2">
    <source>
        <dbReference type="ARBA" id="ARBA00004141"/>
    </source>
</evidence>
<dbReference type="Gene3D" id="3.30.160.60">
    <property type="entry name" value="Classic Zinc Finger"/>
    <property type="match status" value="3"/>
</dbReference>
<gene>
    <name evidence="18" type="ORF">V5799_027652</name>
</gene>
<dbReference type="EMBL" id="JARKHS020031558">
    <property type="protein sequence ID" value="KAK8761087.1"/>
    <property type="molecule type" value="Genomic_DNA"/>
</dbReference>
<dbReference type="PROSITE" id="PS50157">
    <property type="entry name" value="ZINC_FINGER_C2H2_2"/>
    <property type="match status" value="3"/>
</dbReference>
<dbReference type="PANTHER" id="PTHR14196">
    <property type="entry name" value="ODD-SKIPPED - RELATED"/>
    <property type="match status" value="1"/>
</dbReference>
<feature type="domain" description="C2H2-type" evidence="17">
    <location>
        <begin position="297"/>
        <end position="324"/>
    </location>
</feature>
<proteinExistence type="inferred from homology"/>
<dbReference type="InterPro" id="IPR013087">
    <property type="entry name" value="Znf_C2H2_type"/>
</dbReference>
<evidence type="ECO:0000256" key="13">
    <source>
        <dbReference type="ARBA" id="ARBA00023163"/>
    </source>
</evidence>
<evidence type="ECO:0000256" key="8">
    <source>
        <dbReference type="ARBA" id="ARBA00022833"/>
    </source>
</evidence>
<evidence type="ECO:0000313" key="18">
    <source>
        <dbReference type="EMBL" id="KAK8761087.1"/>
    </source>
</evidence>
<dbReference type="Proteomes" id="UP001321473">
    <property type="component" value="Unassembled WGS sequence"/>
</dbReference>
<evidence type="ECO:0000256" key="12">
    <source>
        <dbReference type="ARBA" id="ARBA00023136"/>
    </source>
</evidence>
<name>A0AAQ4DF47_AMBAM</name>
<evidence type="ECO:0000256" key="10">
    <source>
        <dbReference type="ARBA" id="ARBA00022989"/>
    </source>
</evidence>
<evidence type="ECO:0000313" key="19">
    <source>
        <dbReference type="Proteomes" id="UP001321473"/>
    </source>
</evidence>
<dbReference type="GO" id="GO:0016020">
    <property type="term" value="C:membrane"/>
    <property type="evidence" value="ECO:0007669"/>
    <property type="project" value="UniProtKB-SubCell"/>
</dbReference>
<dbReference type="GO" id="GO:0007155">
    <property type="term" value="P:cell adhesion"/>
    <property type="evidence" value="ECO:0007669"/>
    <property type="project" value="UniProtKB-KW"/>
</dbReference>
<evidence type="ECO:0000256" key="15">
    <source>
        <dbReference type="PROSITE-ProRule" id="PRU00042"/>
    </source>
</evidence>
<dbReference type="InterPro" id="IPR007007">
    <property type="entry name" value="Ninjurin"/>
</dbReference>
<keyword evidence="8" id="KW-0862">Zinc</keyword>
<reference evidence="18 19" key="1">
    <citation type="journal article" date="2023" name="Arcadia Sci">
        <title>De novo assembly of a long-read Amblyomma americanum tick genome.</title>
        <authorList>
            <person name="Chou S."/>
            <person name="Poskanzer K.E."/>
            <person name="Rollins M."/>
            <person name="Thuy-Boun P.S."/>
        </authorList>
    </citation>
    <scope>NUCLEOTIDE SEQUENCE [LARGE SCALE GENOMIC DNA]</scope>
    <source>
        <strain evidence="18">F_SG_1</strain>
        <tissue evidence="18">Salivary glands</tissue>
    </source>
</reference>
<dbReference type="PROSITE" id="PS00028">
    <property type="entry name" value="ZINC_FINGER_C2H2_1"/>
    <property type="match status" value="3"/>
</dbReference>
<keyword evidence="19" id="KW-1185">Reference proteome</keyword>
<evidence type="ECO:0000256" key="7">
    <source>
        <dbReference type="ARBA" id="ARBA00022771"/>
    </source>
</evidence>
<dbReference type="InterPro" id="IPR050717">
    <property type="entry name" value="C2H2-ZF_Transcription_Reg"/>
</dbReference>
<dbReference type="Pfam" id="PF13912">
    <property type="entry name" value="zf-C2H2_6"/>
    <property type="match status" value="1"/>
</dbReference>
<dbReference type="GO" id="GO:0042246">
    <property type="term" value="P:tissue regeneration"/>
    <property type="evidence" value="ECO:0007669"/>
    <property type="project" value="InterPro"/>
</dbReference>
<keyword evidence="12" id="KW-0472">Membrane</keyword>
<evidence type="ECO:0000256" key="3">
    <source>
        <dbReference type="ARBA" id="ARBA00008141"/>
    </source>
</evidence>
<keyword evidence="9" id="KW-0130">Cell adhesion</keyword>